<name>X1L2I0_9ZZZZ</name>
<dbReference type="EMBL" id="BARU01040144">
    <property type="protein sequence ID" value="GAH88393.1"/>
    <property type="molecule type" value="Genomic_DNA"/>
</dbReference>
<organism evidence="2">
    <name type="scientific">marine sediment metagenome</name>
    <dbReference type="NCBI Taxonomy" id="412755"/>
    <lineage>
        <taxon>unclassified sequences</taxon>
        <taxon>metagenomes</taxon>
        <taxon>ecological metagenomes</taxon>
    </lineage>
</organism>
<accession>X1L2I0</accession>
<evidence type="ECO:0000313" key="2">
    <source>
        <dbReference type="EMBL" id="GAH88393.1"/>
    </source>
</evidence>
<feature type="region of interest" description="Disordered" evidence="1">
    <location>
        <begin position="23"/>
        <end position="44"/>
    </location>
</feature>
<gene>
    <name evidence="2" type="ORF">S03H2_62114</name>
</gene>
<evidence type="ECO:0000256" key="1">
    <source>
        <dbReference type="SAM" id="MobiDB-lite"/>
    </source>
</evidence>
<reference evidence="2" key="1">
    <citation type="journal article" date="2014" name="Front. Microbiol.">
        <title>High frequency of phylogenetically diverse reductive dehalogenase-homologous genes in deep subseafloor sedimentary metagenomes.</title>
        <authorList>
            <person name="Kawai M."/>
            <person name="Futagami T."/>
            <person name="Toyoda A."/>
            <person name="Takaki Y."/>
            <person name="Nishi S."/>
            <person name="Hori S."/>
            <person name="Arai W."/>
            <person name="Tsubouchi T."/>
            <person name="Morono Y."/>
            <person name="Uchiyama I."/>
            <person name="Ito T."/>
            <person name="Fujiyama A."/>
            <person name="Inagaki F."/>
            <person name="Takami H."/>
        </authorList>
    </citation>
    <scope>NUCLEOTIDE SEQUENCE</scope>
    <source>
        <strain evidence="2">Expedition CK06-06</strain>
    </source>
</reference>
<feature type="non-terminal residue" evidence="2">
    <location>
        <position position="1"/>
    </location>
</feature>
<protein>
    <recommendedName>
        <fullName evidence="3">Zinc-ribbon domain-containing protein</fullName>
    </recommendedName>
</protein>
<evidence type="ECO:0008006" key="3">
    <source>
        <dbReference type="Google" id="ProtNLM"/>
    </source>
</evidence>
<sequence length="83" mass="8767">TLREQGSFVNDVETGSFDRGGLISMTPFPPIPPSSPGATGSATKKITSVKNNKKMEYAPYCKFCGGNLAKGESICHVCGNKVI</sequence>
<dbReference type="AlphaFoldDB" id="X1L2I0"/>
<comment type="caution">
    <text evidence="2">The sequence shown here is derived from an EMBL/GenBank/DDBJ whole genome shotgun (WGS) entry which is preliminary data.</text>
</comment>
<proteinExistence type="predicted"/>